<dbReference type="InterPro" id="IPR046612">
    <property type="entry name" value="DUF6671"/>
</dbReference>
<organism evidence="2 3">
    <name type="scientific">Ferrimicrobium acidiphilum</name>
    <dbReference type="NCBI Taxonomy" id="121039"/>
    <lineage>
        <taxon>Bacteria</taxon>
        <taxon>Bacillati</taxon>
        <taxon>Actinomycetota</taxon>
        <taxon>Acidimicrobiia</taxon>
        <taxon>Acidimicrobiales</taxon>
        <taxon>Acidimicrobiaceae</taxon>
        <taxon>Ferrimicrobium</taxon>
    </lineage>
</organism>
<sequence>MTKTQHVNHWSQRGHPYAGRIAVLSTKHDKLPLIAPSLARIVGLNVNVAAVDTDVLGTFTGDIPRPGSPLDTAIAKARLGMSATGQVLGIASEGSIGPNPSFPFVIADRELVVLVDDEADIIVWESYVDPGIRTATTTVRPGDSLESFLAQADFPNHRLIVRPKETGTPPIRKGIDSLERLNAAIVECASAASDGLVTIATDLRAHVCPTRQPIIAAAAKRLAKRLALRCPSCGAPGWGRVDVLIGVPCSWCGTEVALPRAEIDGCAACEHRAVRPVVAAEFRADPRECPYCNP</sequence>
<dbReference type="Proteomes" id="UP001560267">
    <property type="component" value="Unassembled WGS sequence"/>
</dbReference>
<evidence type="ECO:0000259" key="1">
    <source>
        <dbReference type="Pfam" id="PF20376"/>
    </source>
</evidence>
<keyword evidence="3" id="KW-1185">Reference proteome</keyword>
<accession>A0ABV3Y5W0</accession>
<dbReference type="EMBL" id="JBFSHR010000046">
    <property type="protein sequence ID" value="MEX6430316.1"/>
    <property type="molecule type" value="Genomic_DNA"/>
</dbReference>
<protein>
    <submittedName>
        <fullName evidence="2">DUF6671 family protein</fullName>
    </submittedName>
</protein>
<proteinExistence type="predicted"/>
<dbReference type="Pfam" id="PF20376">
    <property type="entry name" value="DUF6671"/>
    <property type="match status" value="1"/>
</dbReference>
<evidence type="ECO:0000313" key="3">
    <source>
        <dbReference type="Proteomes" id="UP001560267"/>
    </source>
</evidence>
<dbReference type="RefSeq" id="WP_298447896.1">
    <property type="nucleotide sequence ID" value="NZ_JBFSHR010000046.1"/>
</dbReference>
<evidence type="ECO:0000313" key="2">
    <source>
        <dbReference type="EMBL" id="MEX6430316.1"/>
    </source>
</evidence>
<comment type="caution">
    <text evidence="2">The sequence shown here is derived from an EMBL/GenBank/DDBJ whole genome shotgun (WGS) entry which is preliminary data.</text>
</comment>
<name>A0ABV3Y5W0_9ACTN</name>
<reference evidence="2 3" key="1">
    <citation type="submission" date="2024-07" db="EMBL/GenBank/DDBJ databases">
        <title>Draft Genome Sequence of Ferrimicrobium acidiphilum Strain YE2023, Isolated from a Pulp of Bioleach Reactor.</title>
        <authorList>
            <person name="Elkina Y.A."/>
            <person name="Bulaeva A.G."/>
            <person name="Beletsky A.V."/>
            <person name="Mardanov A.V."/>
        </authorList>
    </citation>
    <scope>NUCLEOTIDE SEQUENCE [LARGE SCALE GENOMIC DNA]</scope>
    <source>
        <strain evidence="2 3">YE2023</strain>
    </source>
</reference>
<gene>
    <name evidence="2" type="ORF">AB6A68_10805</name>
</gene>
<feature type="domain" description="DUF6671" evidence="1">
    <location>
        <begin position="76"/>
        <end position="294"/>
    </location>
</feature>